<dbReference type="Gene3D" id="2.60.40.10">
    <property type="entry name" value="Immunoglobulins"/>
    <property type="match status" value="1"/>
</dbReference>
<keyword evidence="5" id="KW-0393">Immunoglobulin domain</keyword>
<dbReference type="GO" id="GO:0009966">
    <property type="term" value="P:regulation of signal transduction"/>
    <property type="evidence" value="ECO:0007669"/>
    <property type="project" value="TreeGrafter"/>
</dbReference>
<protein>
    <recommendedName>
        <fullName evidence="11">IGFBP-related protein 1</fullName>
    </recommendedName>
</protein>
<dbReference type="InterPro" id="IPR003599">
    <property type="entry name" value="Ig_sub"/>
</dbReference>
<dbReference type="InterPro" id="IPR009030">
    <property type="entry name" value="Growth_fac_rcpt_cys_sf"/>
</dbReference>
<evidence type="ECO:0000256" key="6">
    <source>
        <dbReference type="SAM" id="SignalP"/>
    </source>
</evidence>
<dbReference type="InterPro" id="IPR011390">
    <property type="entry name" value="IGFBP_rP_mac25"/>
</dbReference>
<evidence type="ECO:0000259" key="8">
    <source>
        <dbReference type="PROSITE" id="PS51323"/>
    </source>
</evidence>
<dbReference type="InterPro" id="IPR003598">
    <property type="entry name" value="Ig_sub2"/>
</dbReference>
<dbReference type="InterPro" id="IPR000867">
    <property type="entry name" value="IGFBP-like"/>
</dbReference>
<dbReference type="Pfam" id="PF00219">
    <property type="entry name" value="IGFBP"/>
    <property type="match status" value="1"/>
</dbReference>
<comment type="subcellular location">
    <subcellularLocation>
        <location evidence="1">Secreted</location>
    </subcellularLocation>
</comment>
<evidence type="ECO:0000313" key="10">
    <source>
        <dbReference type="Proteomes" id="UP001347796"/>
    </source>
</evidence>
<evidence type="ECO:0000313" key="9">
    <source>
        <dbReference type="EMBL" id="KAK6186074.1"/>
    </source>
</evidence>
<dbReference type="Pfam" id="PF13927">
    <property type="entry name" value="Ig_3"/>
    <property type="match status" value="1"/>
</dbReference>
<dbReference type="Proteomes" id="UP001347796">
    <property type="component" value="Unassembled WGS sequence"/>
</dbReference>
<keyword evidence="10" id="KW-1185">Reference proteome</keyword>
<feature type="domain" description="IGFBP N-terminal" evidence="8">
    <location>
        <begin position="20"/>
        <end position="93"/>
    </location>
</feature>
<dbReference type="AlphaFoldDB" id="A0AAN8PYJ1"/>
<keyword evidence="3 6" id="KW-0732">Signal</keyword>
<keyword evidence="4" id="KW-1015">Disulfide bond</keyword>
<evidence type="ECO:0000259" key="7">
    <source>
        <dbReference type="PROSITE" id="PS50835"/>
    </source>
</evidence>
<dbReference type="EMBL" id="JAZGQO010000006">
    <property type="protein sequence ID" value="KAK6186074.1"/>
    <property type="molecule type" value="Genomic_DNA"/>
</dbReference>
<dbReference type="GO" id="GO:0001558">
    <property type="term" value="P:regulation of cell growth"/>
    <property type="evidence" value="ECO:0007669"/>
    <property type="project" value="InterPro"/>
</dbReference>
<dbReference type="PROSITE" id="PS51323">
    <property type="entry name" value="IGFBP_N_2"/>
    <property type="match status" value="1"/>
</dbReference>
<organism evidence="9 10">
    <name type="scientific">Patella caerulea</name>
    <name type="common">Rayed Mediterranean limpet</name>
    <dbReference type="NCBI Taxonomy" id="87958"/>
    <lineage>
        <taxon>Eukaryota</taxon>
        <taxon>Metazoa</taxon>
        <taxon>Spiralia</taxon>
        <taxon>Lophotrochozoa</taxon>
        <taxon>Mollusca</taxon>
        <taxon>Gastropoda</taxon>
        <taxon>Patellogastropoda</taxon>
        <taxon>Patelloidea</taxon>
        <taxon>Patellidae</taxon>
        <taxon>Patella</taxon>
    </lineage>
</organism>
<dbReference type="SUPFAM" id="SSF48726">
    <property type="entry name" value="Immunoglobulin"/>
    <property type="match status" value="1"/>
</dbReference>
<dbReference type="Gene3D" id="3.30.60.30">
    <property type="match status" value="1"/>
</dbReference>
<evidence type="ECO:0000256" key="2">
    <source>
        <dbReference type="ARBA" id="ARBA00022525"/>
    </source>
</evidence>
<sequence length="243" mass="26497">MRSLFLVCALALVFVGAAKTNPRCKECKKDLCPKLSRSECLTGIVKDGCDCCDACARMESQTCDLPEQPFENGECGDGLSCEETEFGQVCVCEHDQIICGTNNITYNNMCGLMADAVRSGQTGDITVSFVGPCEPGAKIVTHPVYTKNFTSGTVILSCEAVGNPTPHIAWLYTRADGETFSMPGDDEFTLTAARGGPGRYQVTGWLQIEGLRKRHEGDYTCVVQNKHNKDMSKARVKVIERTK</sequence>
<evidence type="ECO:0000256" key="1">
    <source>
        <dbReference type="ARBA" id="ARBA00004613"/>
    </source>
</evidence>
<evidence type="ECO:0000256" key="4">
    <source>
        <dbReference type="ARBA" id="ARBA00023157"/>
    </source>
</evidence>
<dbReference type="GO" id="GO:0005576">
    <property type="term" value="C:extracellular region"/>
    <property type="evidence" value="ECO:0007669"/>
    <property type="project" value="UniProtKB-SubCell"/>
</dbReference>
<reference evidence="9 10" key="1">
    <citation type="submission" date="2024-01" db="EMBL/GenBank/DDBJ databases">
        <title>The genome of the rayed Mediterranean limpet Patella caerulea (Linnaeus, 1758).</title>
        <authorList>
            <person name="Anh-Thu Weber A."/>
            <person name="Halstead-Nussloch G."/>
        </authorList>
    </citation>
    <scope>NUCLEOTIDE SEQUENCE [LARGE SCALE GENOMIC DNA]</scope>
    <source>
        <strain evidence="9">AATW-2023a</strain>
        <tissue evidence="9">Whole specimen</tissue>
    </source>
</reference>
<feature type="domain" description="Ig-like" evidence="7">
    <location>
        <begin position="135"/>
        <end position="232"/>
    </location>
</feature>
<evidence type="ECO:0000256" key="5">
    <source>
        <dbReference type="ARBA" id="ARBA00023319"/>
    </source>
</evidence>
<dbReference type="PANTHER" id="PTHR14186">
    <property type="entry name" value="INSULIN-LIKE GROWTH FACTOR BINDING PROTEIN-RELATED"/>
    <property type="match status" value="1"/>
</dbReference>
<dbReference type="InterPro" id="IPR002350">
    <property type="entry name" value="Kazal_dom"/>
</dbReference>
<feature type="signal peptide" evidence="6">
    <location>
        <begin position="1"/>
        <end position="20"/>
    </location>
</feature>
<dbReference type="SMART" id="SM00408">
    <property type="entry name" value="IGc2"/>
    <property type="match status" value="1"/>
</dbReference>
<dbReference type="SUPFAM" id="SSF100895">
    <property type="entry name" value="Kazal-type serine protease inhibitors"/>
    <property type="match status" value="1"/>
</dbReference>
<feature type="chain" id="PRO_5043010139" description="IGFBP-related protein 1" evidence="6">
    <location>
        <begin position="21"/>
        <end position="243"/>
    </location>
</feature>
<dbReference type="PANTHER" id="PTHR14186:SF19">
    <property type="entry name" value="INSULIN-LIKE GROWTH FACTOR-BINDING PROTEIN 7"/>
    <property type="match status" value="1"/>
</dbReference>
<dbReference type="InterPro" id="IPR013783">
    <property type="entry name" value="Ig-like_fold"/>
</dbReference>
<keyword evidence="2" id="KW-0964">Secreted</keyword>
<dbReference type="SUPFAM" id="SSF57184">
    <property type="entry name" value="Growth factor receptor domain"/>
    <property type="match status" value="1"/>
</dbReference>
<evidence type="ECO:0000256" key="3">
    <source>
        <dbReference type="ARBA" id="ARBA00022729"/>
    </source>
</evidence>
<dbReference type="SMART" id="SM00280">
    <property type="entry name" value="KAZAL"/>
    <property type="match status" value="1"/>
</dbReference>
<evidence type="ECO:0008006" key="11">
    <source>
        <dbReference type="Google" id="ProtNLM"/>
    </source>
</evidence>
<gene>
    <name evidence="9" type="ORF">SNE40_008180</name>
</gene>
<proteinExistence type="predicted"/>
<dbReference type="InterPro" id="IPR007110">
    <property type="entry name" value="Ig-like_dom"/>
</dbReference>
<name>A0AAN8PYJ1_PATCE</name>
<dbReference type="PROSITE" id="PS50835">
    <property type="entry name" value="IG_LIKE"/>
    <property type="match status" value="1"/>
</dbReference>
<accession>A0AAN8PYJ1</accession>
<dbReference type="InterPro" id="IPR036058">
    <property type="entry name" value="Kazal_dom_sf"/>
</dbReference>
<dbReference type="GO" id="GO:0005520">
    <property type="term" value="F:insulin-like growth factor binding"/>
    <property type="evidence" value="ECO:0007669"/>
    <property type="project" value="InterPro"/>
</dbReference>
<dbReference type="SMART" id="SM00409">
    <property type="entry name" value="IG"/>
    <property type="match status" value="1"/>
</dbReference>
<comment type="caution">
    <text evidence="9">The sequence shown here is derived from an EMBL/GenBank/DDBJ whole genome shotgun (WGS) entry which is preliminary data.</text>
</comment>
<dbReference type="Gene3D" id="4.10.40.20">
    <property type="match status" value="1"/>
</dbReference>
<dbReference type="InterPro" id="IPR036179">
    <property type="entry name" value="Ig-like_dom_sf"/>
</dbReference>